<proteinExistence type="predicted"/>
<reference evidence="1 2" key="1">
    <citation type="journal article" date="2022" name="Gigascience">
        <title>A chromosome-level genome assembly and annotation of the desert horned lizard, Phrynosoma platyrhinos, provides insight into chromosomal rearrangements among reptiles.</title>
        <authorList>
            <person name="Koochekian N."/>
            <person name="Ascanio A."/>
            <person name="Farleigh K."/>
            <person name="Card D.C."/>
            <person name="Schield D.R."/>
            <person name="Castoe T.A."/>
            <person name="Jezkova T."/>
        </authorList>
    </citation>
    <scope>NUCLEOTIDE SEQUENCE [LARGE SCALE GENOMIC DNA]</scope>
    <source>
        <strain evidence="1">NK-2021</strain>
    </source>
</reference>
<accession>A0ABQ7T4T2</accession>
<protein>
    <submittedName>
        <fullName evidence="1">Uncharacterized protein</fullName>
    </submittedName>
</protein>
<comment type="caution">
    <text evidence="1">The sequence shown here is derived from an EMBL/GenBank/DDBJ whole genome shotgun (WGS) entry which is preliminary data.</text>
</comment>
<sequence length="175" mass="20015">MAGQYREHHLKALLYEQVLTLLEPPQKPLTLKRDDSSKNCPLTSRMVTMEKVPLVTMDVRPAKRKAKNPVMNVVGSWLPNLTTTLYTFFEESLEAVKFLSNVKEMADEERKKTVRGDTEKTMKGETIKKRRQSCLHLSPPYLDSSKMLNDQCGFMVMTSKPAFSTIHNISTTHNI</sequence>
<dbReference type="Proteomes" id="UP000826234">
    <property type="component" value="Unassembled WGS sequence"/>
</dbReference>
<gene>
    <name evidence="1" type="ORF">JD844_031971</name>
</gene>
<evidence type="ECO:0000313" key="1">
    <source>
        <dbReference type="EMBL" id="KAH0624485.1"/>
    </source>
</evidence>
<keyword evidence="2" id="KW-1185">Reference proteome</keyword>
<dbReference type="EMBL" id="JAIPUX010001232">
    <property type="protein sequence ID" value="KAH0624485.1"/>
    <property type="molecule type" value="Genomic_DNA"/>
</dbReference>
<evidence type="ECO:0000313" key="2">
    <source>
        <dbReference type="Proteomes" id="UP000826234"/>
    </source>
</evidence>
<organism evidence="1 2">
    <name type="scientific">Phrynosoma platyrhinos</name>
    <name type="common">Desert horned lizard</name>
    <dbReference type="NCBI Taxonomy" id="52577"/>
    <lineage>
        <taxon>Eukaryota</taxon>
        <taxon>Metazoa</taxon>
        <taxon>Chordata</taxon>
        <taxon>Craniata</taxon>
        <taxon>Vertebrata</taxon>
        <taxon>Euteleostomi</taxon>
        <taxon>Lepidosauria</taxon>
        <taxon>Squamata</taxon>
        <taxon>Bifurcata</taxon>
        <taxon>Unidentata</taxon>
        <taxon>Episquamata</taxon>
        <taxon>Toxicofera</taxon>
        <taxon>Iguania</taxon>
        <taxon>Phrynosomatidae</taxon>
        <taxon>Phrynosomatinae</taxon>
        <taxon>Phrynosoma</taxon>
    </lineage>
</organism>
<name>A0ABQ7T4T2_PHRPL</name>